<organism evidence="2 3">
    <name type="scientific">Schizophyllum amplum</name>
    <dbReference type="NCBI Taxonomy" id="97359"/>
    <lineage>
        <taxon>Eukaryota</taxon>
        <taxon>Fungi</taxon>
        <taxon>Dikarya</taxon>
        <taxon>Basidiomycota</taxon>
        <taxon>Agaricomycotina</taxon>
        <taxon>Agaricomycetes</taxon>
        <taxon>Agaricomycetidae</taxon>
        <taxon>Agaricales</taxon>
        <taxon>Schizophyllaceae</taxon>
        <taxon>Schizophyllum</taxon>
    </lineage>
</organism>
<feature type="region of interest" description="Disordered" evidence="1">
    <location>
        <begin position="1"/>
        <end position="20"/>
    </location>
</feature>
<comment type="caution">
    <text evidence="2">The sequence shown here is derived from an EMBL/GenBank/DDBJ whole genome shotgun (WGS) entry which is preliminary data.</text>
</comment>
<evidence type="ECO:0000313" key="2">
    <source>
        <dbReference type="EMBL" id="TRM70427.1"/>
    </source>
</evidence>
<evidence type="ECO:0000256" key="1">
    <source>
        <dbReference type="SAM" id="MobiDB-lite"/>
    </source>
</evidence>
<gene>
    <name evidence="2" type="ORF">BD626DRAFT_448958</name>
</gene>
<dbReference type="EMBL" id="VDMD01000001">
    <property type="protein sequence ID" value="TRM70427.1"/>
    <property type="molecule type" value="Genomic_DNA"/>
</dbReference>
<proteinExistence type="predicted"/>
<name>A0A550D073_9AGAR</name>
<protein>
    <submittedName>
        <fullName evidence="2">Uncharacterized protein</fullName>
    </submittedName>
</protein>
<evidence type="ECO:0000313" key="3">
    <source>
        <dbReference type="Proteomes" id="UP000320762"/>
    </source>
</evidence>
<reference evidence="2 3" key="1">
    <citation type="journal article" date="2019" name="New Phytol.">
        <title>Comparative genomics reveals unique wood-decay strategies and fruiting body development in the Schizophyllaceae.</title>
        <authorList>
            <person name="Almasi E."/>
            <person name="Sahu N."/>
            <person name="Krizsan K."/>
            <person name="Balint B."/>
            <person name="Kovacs G.M."/>
            <person name="Kiss B."/>
            <person name="Cseklye J."/>
            <person name="Drula E."/>
            <person name="Henrissat B."/>
            <person name="Nagy I."/>
            <person name="Chovatia M."/>
            <person name="Adam C."/>
            <person name="LaButti K."/>
            <person name="Lipzen A."/>
            <person name="Riley R."/>
            <person name="Grigoriev I.V."/>
            <person name="Nagy L.G."/>
        </authorList>
    </citation>
    <scope>NUCLEOTIDE SEQUENCE [LARGE SCALE GENOMIC DNA]</scope>
    <source>
        <strain evidence="2 3">NL-1724</strain>
    </source>
</reference>
<accession>A0A550D073</accession>
<dbReference type="Proteomes" id="UP000320762">
    <property type="component" value="Unassembled WGS sequence"/>
</dbReference>
<keyword evidence="3" id="KW-1185">Reference proteome</keyword>
<sequence length="56" mass="5811">MTTPRHAGRTSENDGAERCPSALPIDIVNFATLSIIDSPEAEPQPAGALAARPLSP</sequence>
<feature type="non-terminal residue" evidence="2">
    <location>
        <position position="56"/>
    </location>
</feature>
<dbReference type="AlphaFoldDB" id="A0A550D073"/>